<evidence type="ECO:0000256" key="6">
    <source>
        <dbReference type="ARBA" id="ARBA00023125"/>
    </source>
</evidence>
<dbReference type="InterPro" id="IPR013087">
    <property type="entry name" value="Znf_C2H2_type"/>
</dbReference>
<comment type="subcellular location">
    <subcellularLocation>
        <location evidence="1">Nucleus</location>
    </subcellularLocation>
</comment>
<feature type="domain" description="C2H2-type" evidence="10">
    <location>
        <begin position="356"/>
        <end position="383"/>
    </location>
</feature>
<evidence type="ECO:0000256" key="4">
    <source>
        <dbReference type="ARBA" id="ARBA00022771"/>
    </source>
</evidence>
<feature type="domain" description="C2H2-type" evidence="10">
    <location>
        <begin position="300"/>
        <end position="327"/>
    </location>
</feature>
<dbReference type="Gene3D" id="6.10.140.140">
    <property type="match status" value="1"/>
</dbReference>
<dbReference type="PANTHER" id="PTHR24381">
    <property type="entry name" value="ZINC FINGER PROTEIN"/>
    <property type="match status" value="1"/>
</dbReference>
<keyword evidence="4 8" id="KW-0863">Zinc-finger</keyword>
<gene>
    <name evidence="12" type="primary">ZNF114</name>
</gene>
<feature type="region of interest" description="Disordered" evidence="9">
    <location>
        <begin position="274"/>
        <end position="294"/>
    </location>
</feature>
<dbReference type="Gene3D" id="3.30.160.60">
    <property type="entry name" value="Classic Zinc Finger"/>
    <property type="match status" value="4"/>
</dbReference>
<dbReference type="GO" id="GO:0008270">
    <property type="term" value="F:zinc ion binding"/>
    <property type="evidence" value="ECO:0007669"/>
    <property type="project" value="UniProtKB-KW"/>
</dbReference>
<dbReference type="GeneID" id="100053528"/>
<evidence type="ECO:0000259" key="10">
    <source>
        <dbReference type="PROSITE" id="PS50157"/>
    </source>
</evidence>
<dbReference type="PROSITE" id="PS00028">
    <property type="entry name" value="ZINC_FINGER_C2H2_1"/>
    <property type="match status" value="4"/>
</dbReference>
<feature type="domain" description="C2H2-type" evidence="10">
    <location>
        <begin position="384"/>
        <end position="407"/>
    </location>
</feature>
<organism evidence="12 13">
    <name type="scientific">Equus caballus</name>
    <name type="common">Horse</name>
    <dbReference type="NCBI Taxonomy" id="9796"/>
    <lineage>
        <taxon>Eukaryota</taxon>
        <taxon>Metazoa</taxon>
        <taxon>Chordata</taxon>
        <taxon>Craniata</taxon>
        <taxon>Vertebrata</taxon>
        <taxon>Euteleostomi</taxon>
        <taxon>Mammalia</taxon>
        <taxon>Eutheria</taxon>
        <taxon>Laurasiatheria</taxon>
        <taxon>Perissodactyla</taxon>
        <taxon>Equidae</taxon>
        <taxon>Equus</taxon>
    </lineage>
</organism>
<evidence type="ECO:0000256" key="9">
    <source>
        <dbReference type="SAM" id="MobiDB-lite"/>
    </source>
</evidence>
<reference evidence="12 13" key="1">
    <citation type="journal article" date="2009" name="Science">
        <title>Genome sequence, comparative analysis, and population genetics of the domestic horse.</title>
        <authorList>
            <consortium name="Broad Institute Genome Sequencing Platform"/>
            <consortium name="Broad Institute Whole Genome Assembly Team"/>
            <person name="Wade C.M."/>
            <person name="Giulotto E."/>
            <person name="Sigurdsson S."/>
            <person name="Zoli M."/>
            <person name="Gnerre S."/>
            <person name="Imsland F."/>
            <person name="Lear T.L."/>
            <person name="Adelson D.L."/>
            <person name="Bailey E."/>
            <person name="Bellone R.R."/>
            <person name="Bloecker H."/>
            <person name="Distl O."/>
            <person name="Edgar R.C."/>
            <person name="Garber M."/>
            <person name="Leeb T."/>
            <person name="Mauceli E."/>
            <person name="MacLeod J.N."/>
            <person name="Penedo M.C.T."/>
            <person name="Raison J.M."/>
            <person name="Sharpe T."/>
            <person name="Vogel J."/>
            <person name="Andersson L."/>
            <person name="Antczak D.F."/>
            <person name="Biagi T."/>
            <person name="Binns M.M."/>
            <person name="Chowdhary B.P."/>
            <person name="Coleman S.J."/>
            <person name="Della Valle G."/>
            <person name="Fryc S."/>
            <person name="Guerin G."/>
            <person name="Hasegawa T."/>
            <person name="Hill E.W."/>
            <person name="Jurka J."/>
            <person name="Kiialainen A."/>
            <person name="Lindgren G."/>
            <person name="Liu J."/>
            <person name="Magnani E."/>
            <person name="Mickelson J.R."/>
            <person name="Murray J."/>
            <person name="Nergadze S.G."/>
            <person name="Onofrio R."/>
            <person name="Pedroni S."/>
            <person name="Piras M.F."/>
            <person name="Raudsepp T."/>
            <person name="Rocchi M."/>
            <person name="Roeed K.H."/>
            <person name="Ryder O.A."/>
            <person name="Searle S."/>
            <person name="Skow L."/>
            <person name="Swinburne J.E."/>
            <person name="Syvaenen A.C."/>
            <person name="Tozaki T."/>
            <person name="Valberg S.J."/>
            <person name="Vaudin M."/>
            <person name="White J.R."/>
            <person name="Zody M.C."/>
            <person name="Lander E.S."/>
            <person name="Lindblad-Toh K."/>
        </authorList>
    </citation>
    <scope>NUCLEOTIDE SEQUENCE [LARGE SCALE GENOMIC DNA]</scope>
    <source>
        <strain evidence="12 13">Thoroughbred</strain>
    </source>
</reference>
<dbReference type="SMART" id="SM00349">
    <property type="entry name" value="KRAB"/>
    <property type="match status" value="1"/>
</dbReference>
<name>A0A9L0TQF2_HORSE</name>
<dbReference type="InterPro" id="IPR036051">
    <property type="entry name" value="KRAB_dom_sf"/>
</dbReference>
<keyword evidence="3" id="KW-0677">Repeat</keyword>
<proteinExistence type="predicted"/>
<sequence length="407" mass="47341">MDPVTFLDVAVNFTKEEWALLDPAQRTLYRDVMLENCRNLASVDWVTQHNTRDSIPQRDTLAKKTFHEANRVCLVSNNSRTPTLGEDWKCHKTEEPRQQRGQKLKKVAVARERDGSPAGACEYCGMRDNSKPSSKLVPSQGDSTRRYIPQCGSSILKQNSVLTSNQKLYKNDEYDRVWRQSIPFIPCVRTPKSNTWIGNQNNVLHMHHKTYVGVDIREWDPFRRVFSQEFSLWAHRTHIKEKTYESDQCESTFQNDSICAAQMRSYMAQANNENNRRGTTFAPIPSSDQHRRSGTREKSYRCHSCRKAFVYQSFLRRHMEIHTGEKPYECKKCGKAFRYSLHLNKHVRKHIVKQSFECKECGKAFSKSSNLTEHIRIHTGEKPYKCEECGRAFAHSSGFKIHLKTHS</sequence>
<keyword evidence="2" id="KW-0479">Metal-binding</keyword>
<protein>
    <submittedName>
        <fullName evidence="12">Zinc finger protein 114</fullName>
    </submittedName>
</protein>
<dbReference type="RefSeq" id="NP_001422503.1">
    <property type="nucleotide sequence ID" value="NM_001435574.1"/>
</dbReference>
<evidence type="ECO:0000256" key="2">
    <source>
        <dbReference type="ARBA" id="ARBA00022723"/>
    </source>
</evidence>
<dbReference type="GeneTree" id="ENSGT00940000162921"/>
<feature type="domain" description="KRAB" evidence="11">
    <location>
        <begin position="4"/>
        <end position="78"/>
    </location>
</feature>
<dbReference type="SUPFAM" id="SSF57667">
    <property type="entry name" value="beta-beta-alpha zinc fingers"/>
    <property type="match status" value="2"/>
</dbReference>
<dbReference type="CDD" id="cd07765">
    <property type="entry name" value="KRAB_A-box"/>
    <property type="match status" value="1"/>
</dbReference>
<dbReference type="PROSITE" id="PS50805">
    <property type="entry name" value="KRAB"/>
    <property type="match status" value="1"/>
</dbReference>
<evidence type="ECO:0000313" key="12">
    <source>
        <dbReference type="Ensembl" id="ENSECAP00000090506.1"/>
    </source>
</evidence>
<evidence type="ECO:0000256" key="7">
    <source>
        <dbReference type="ARBA" id="ARBA00023242"/>
    </source>
</evidence>
<dbReference type="FunFam" id="3.30.160.60:FF:002198">
    <property type="entry name" value="Zinc finger protein 114"/>
    <property type="match status" value="1"/>
</dbReference>
<dbReference type="AlphaFoldDB" id="A0A9L0TQF2"/>
<dbReference type="GO" id="GO:0006355">
    <property type="term" value="P:regulation of DNA-templated transcription"/>
    <property type="evidence" value="ECO:0000318"/>
    <property type="project" value="GO_Central"/>
</dbReference>
<dbReference type="PANTHER" id="PTHR24381:SF390">
    <property type="entry name" value="ZINC FINGER PROTEIN 37 HOMOLOG"/>
    <property type="match status" value="1"/>
</dbReference>
<dbReference type="PROSITE" id="PS50157">
    <property type="entry name" value="ZINC_FINGER_C2H2_2"/>
    <property type="match status" value="4"/>
</dbReference>
<dbReference type="FunFam" id="3.30.160.60:FF:000624">
    <property type="entry name" value="zinc finger protein 697"/>
    <property type="match status" value="1"/>
</dbReference>
<keyword evidence="13" id="KW-1185">Reference proteome</keyword>
<evidence type="ECO:0000259" key="11">
    <source>
        <dbReference type="PROSITE" id="PS50805"/>
    </source>
</evidence>
<dbReference type="RefSeq" id="NP_001422489.1">
    <property type="nucleotide sequence ID" value="NM_001435560.1"/>
</dbReference>
<dbReference type="Pfam" id="PF00096">
    <property type="entry name" value="zf-C2H2"/>
    <property type="match status" value="4"/>
</dbReference>
<dbReference type="InterPro" id="IPR036236">
    <property type="entry name" value="Znf_C2H2_sf"/>
</dbReference>
<dbReference type="FunFam" id="3.30.160.60:FF:001498">
    <property type="entry name" value="Zinc finger protein 404"/>
    <property type="match status" value="2"/>
</dbReference>
<evidence type="ECO:0000256" key="8">
    <source>
        <dbReference type="PROSITE-ProRule" id="PRU00042"/>
    </source>
</evidence>
<dbReference type="CTD" id="163071"/>
<evidence type="ECO:0000256" key="3">
    <source>
        <dbReference type="ARBA" id="ARBA00022737"/>
    </source>
</evidence>
<dbReference type="GO" id="GO:0005634">
    <property type="term" value="C:nucleus"/>
    <property type="evidence" value="ECO:0007669"/>
    <property type="project" value="UniProtKB-SubCell"/>
</dbReference>
<accession>A0A9L0TQF2</accession>
<evidence type="ECO:0000256" key="5">
    <source>
        <dbReference type="ARBA" id="ARBA00022833"/>
    </source>
</evidence>
<feature type="domain" description="C2H2-type" evidence="10">
    <location>
        <begin position="328"/>
        <end position="355"/>
    </location>
</feature>
<dbReference type="SMART" id="SM00355">
    <property type="entry name" value="ZnF_C2H2"/>
    <property type="match status" value="4"/>
</dbReference>
<dbReference type="OrthoDB" id="9516563at2759"/>
<dbReference type="Pfam" id="PF01352">
    <property type="entry name" value="KRAB"/>
    <property type="match status" value="1"/>
</dbReference>
<dbReference type="GO" id="GO:0000978">
    <property type="term" value="F:RNA polymerase II cis-regulatory region sequence-specific DNA binding"/>
    <property type="evidence" value="ECO:0000318"/>
    <property type="project" value="GO_Central"/>
</dbReference>
<dbReference type="GO" id="GO:0000981">
    <property type="term" value="F:DNA-binding transcription factor activity, RNA polymerase II-specific"/>
    <property type="evidence" value="ECO:0000318"/>
    <property type="project" value="GO_Central"/>
</dbReference>
<keyword evidence="5" id="KW-0862">Zinc</keyword>
<reference evidence="12" key="2">
    <citation type="submission" date="2025-08" db="UniProtKB">
        <authorList>
            <consortium name="Ensembl"/>
        </authorList>
    </citation>
    <scope>IDENTIFICATION</scope>
    <source>
        <strain evidence="12">Thoroughbred</strain>
    </source>
</reference>
<evidence type="ECO:0000256" key="1">
    <source>
        <dbReference type="ARBA" id="ARBA00004123"/>
    </source>
</evidence>
<dbReference type="Ensembl" id="ENSECAT00000115033.1">
    <property type="protein sequence ID" value="ENSECAP00000090506.1"/>
    <property type="gene ID" value="ENSECAG00000009283.3"/>
</dbReference>
<dbReference type="InterPro" id="IPR001909">
    <property type="entry name" value="KRAB"/>
</dbReference>
<keyword evidence="6" id="KW-0238">DNA-binding</keyword>
<dbReference type="Proteomes" id="UP000002281">
    <property type="component" value="Chromosome 10"/>
</dbReference>
<reference evidence="12" key="3">
    <citation type="submission" date="2025-09" db="UniProtKB">
        <authorList>
            <consortium name="Ensembl"/>
        </authorList>
    </citation>
    <scope>IDENTIFICATION</scope>
    <source>
        <strain evidence="12">Thoroughbred</strain>
    </source>
</reference>
<dbReference type="SUPFAM" id="SSF109640">
    <property type="entry name" value="KRAB domain (Kruppel-associated box)"/>
    <property type="match status" value="1"/>
</dbReference>
<keyword evidence="7" id="KW-0539">Nucleus</keyword>
<evidence type="ECO:0000313" key="13">
    <source>
        <dbReference type="Proteomes" id="UP000002281"/>
    </source>
</evidence>